<name>A0AC35U5S4_9BILA</name>
<protein>
    <submittedName>
        <fullName evidence="2">PNPLA domain-containing protein</fullName>
    </submittedName>
</protein>
<proteinExistence type="predicted"/>
<organism evidence="1 2">
    <name type="scientific">Rhabditophanes sp. KR3021</name>
    <dbReference type="NCBI Taxonomy" id="114890"/>
    <lineage>
        <taxon>Eukaryota</taxon>
        <taxon>Metazoa</taxon>
        <taxon>Ecdysozoa</taxon>
        <taxon>Nematoda</taxon>
        <taxon>Chromadorea</taxon>
        <taxon>Rhabditida</taxon>
        <taxon>Tylenchina</taxon>
        <taxon>Panagrolaimomorpha</taxon>
        <taxon>Strongyloidoidea</taxon>
        <taxon>Alloionematidae</taxon>
        <taxon>Rhabditophanes</taxon>
    </lineage>
</organism>
<accession>A0AC35U5S4</accession>
<dbReference type="WBParaSite" id="RSKR_0000802700.1">
    <property type="protein sequence ID" value="RSKR_0000802700.1"/>
    <property type="gene ID" value="RSKR_0000802700"/>
</dbReference>
<evidence type="ECO:0000313" key="1">
    <source>
        <dbReference type="Proteomes" id="UP000095286"/>
    </source>
</evidence>
<reference evidence="2" key="1">
    <citation type="submission" date="2016-11" db="UniProtKB">
        <authorList>
            <consortium name="WormBaseParasite"/>
        </authorList>
    </citation>
    <scope>IDENTIFICATION</scope>
    <source>
        <strain evidence="2">KR3021</strain>
    </source>
</reference>
<sequence length="563" mass="62580">MLRLKNLPFFGKQNTALFEGTTNNGTTKIAETLSKVDKDVDNEVFEKQNPDSKIFDTKEDTISKNEKIVETIQPSYLGYLSGVFTNIWNQTVGPEDIKNDELIPGSKINGKSKLNSRDASPTRVTKILIKKASRAEISNRTKVLVDKLMLAQATSSKILRMQMLSQHIQEFPGSRMVAVSNQSLVAYLLNQVESAAEAGVQEEARMCLSLCGYSPVLDTRGIRILSIDGGGTRGMMGLTILAAIEKAAGKKIYELFDHITGVSTGAILAVLLGIKKCSVEECKTTYMDISRRLFNQGKLSGVSGLLMSHSYYNTTLWVDILKEKIGENITCSDTAKQPKTPRLCVASCIVNSPQLQPYMFRNYELPGGNSSHYRGGTQHKVWQAIQASAAAPGYFEEVRLGTILHQDGGVLANNPTAIAIHESKKLWPNDPVQCVVSIGNGRSVAELELTTENRKLTKLQDKISKIVDSATDTEATHQCVNDLLPDGTYFRFNPYMSFPYTLDEIQEEKLDQMQRDANLYVRRNARKLDECAKTLLIPPSYTQTLKRQSISKLHKMGIFKLDF</sequence>
<evidence type="ECO:0000313" key="2">
    <source>
        <dbReference type="WBParaSite" id="RSKR_0000802700.1"/>
    </source>
</evidence>
<dbReference type="Proteomes" id="UP000095286">
    <property type="component" value="Unplaced"/>
</dbReference>